<proteinExistence type="predicted"/>
<dbReference type="AlphaFoldDB" id="A0A066ZRD7"/>
<keyword evidence="1" id="KW-0812">Transmembrane</keyword>
<evidence type="ECO:0000313" key="2">
    <source>
        <dbReference type="EMBL" id="KDN94824.1"/>
    </source>
</evidence>
<sequence>MIDLLQYLGALCAIIGSIWLTHKLPGFTYGWVAFLLASVSMAIFFLYKELYPAFIMELVFVYSNLVGIKTWIFKKA</sequence>
<feature type="transmembrane region" description="Helical" evidence="1">
    <location>
        <begin position="6"/>
        <end position="22"/>
    </location>
</feature>
<keyword evidence="1" id="KW-1133">Transmembrane helix</keyword>
<keyword evidence="3" id="KW-1185">Reference proteome</keyword>
<gene>
    <name evidence="2" type="ORF">EI16_00475</name>
</gene>
<evidence type="ECO:0000313" key="3">
    <source>
        <dbReference type="Proteomes" id="UP000027341"/>
    </source>
</evidence>
<dbReference type="STRING" id="28885.EI16_00475"/>
<feature type="transmembrane region" description="Helical" evidence="1">
    <location>
        <begin position="29"/>
        <end position="47"/>
    </location>
</feature>
<dbReference type="EMBL" id="JMIU01000001">
    <property type="protein sequence ID" value="KDN94824.1"/>
    <property type="molecule type" value="Genomic_DNA"/>
</dbReference>
<dbReference type="RefSeq" id="WP_029908327.1">
    <property type="nucleotide sequence ID" value="NZ_AP020335.1"/>
</dbReference>
<dbReference type="Proteomes" id="UP000027341">
    <property type="component" value="Unassembled WGS sequence"/>
</dbReference>
<evidence type="ECO:0000256" key="1">
    <source>
        <dbReference type="SAM" id="Phobius"/>
    </source>
</evidence>
<accession>A0A066ZRD7</accession>
<feature type="transmembrane region" description="Helical" evidence="1">
    <location>
        <begin position="53"/>
        <end position="72"/>
    </location>
</feature>
<comment type="caution">
    <text evidence="2">The sequence shown here is derived from an EMBL/GenBank/DDBJ whole genome shotgun (WGS) entry which is preliminary data.</text>
</comment>
<keyword evidence="1" id="KW-0472">Membrane</keyword>
<reference evidence="2 3" key="1">
    <citation type="submission" date="2014-04" db="EMBL/GenBank/DDBJ databases">
        <title>Draft genome sequence of Hydrogenovibrio marinus MH-110, a model organism for aerobic H2 metabolism.</title>
        <authorList>
            <person name="Cha H.J."/>
            <person name="Jo B.H."/>
            <person name="Hwang B.H."/>
        </authorList>
    </citation>
    <scope>NUCLEOTIDE SEQUENCE [LARGE SCALE GENOMIC DNA]</scope>
    <source>
        <strain evidence="2 3">MH-110</strain>
    </source>
</reference>
<evidence type="ECO:0008006" key="4">
    <source>
        <dbReference type="Google" id="ProtNLM"/>
    </source>
</evidence>
<organism evidence="2 3">
    <name type="scientific">Hydrogenovibrio marinus</name>
    <dbReference type="NCBI Taxonomy" id="28885"/>
    <lineage>
        <taxon>Bacteria</taxon>
        <taxon>Pseudomonadati</taxon>
        <taxon>Pseudomonadota</taxon>
        <taxon>Gammaproteobacteria</taxon>
        <taxon>Thiotrichales</taxon>
        <taxon>Piscirickettsiaceae</taxon>
        <taxon>Hydrogenovibrio</taxon>
    </lineage>
</organism>
<protein>
    <recommendedName>
        <fullName evidence="4">Nicotinamide riboside transporter PnuC</fullName>
    </recommendedName>
</protein>
<name>A0A066ZRD7_HYDMR</name>